<dbReference type="STRING" id="299467.A0A443RVN5"/>
<sequence length="88" mass="10419">METGADGKTTRQNYYFINYRAFVDVKYKLDHMRRKIETEERDNTSRASFVCTVCKKTFTDLEADQLCDLTTYEFRCSYCGELVEEDPN</sequence>
<gene>
    <name evidence="2" type="ORF">B4U80_02432</name>
</gene>
<dbReference type="PANTHER" id="PTHR13097">
    <property type="entry name" value="TRANSCRIPTION INITIATION FACTOR IIE, ALPHA SUBUNIT"/>
    <property type="match status" value="1"/>
</dbReference>
<dbReference type="InterPro" id="IPR024550">
    <property type="entry name" value="TFIIEa/SarR/Rpc3_HTH_dom"/>
</dbReference>
<proteinExistence type="predicted"/>
<dbReference type="GO" id="GO:0005673">
    <property type="term" value="C:transcription factor TFIIE complex"/>
    <property type="evidence" value="ECO:0007669"/>
    <property type="project" value="TreeGrafter"/>
</dbReference>
<comment type="caution">
    <text evidence="2">The sequence shown here is derived from an EMBL/GenBank/DDBJ whole genome shotgun (WGS) entry which is preliminary data.</text>
</comment>
<evidence type="ECO:0000313" key="3">
    <source>
        <dbReference type="Proteomes" id="UP000288716"/>
    </source>
</evidence>
<dbReference type="VEuPathDB" id="VectorBase:LDEU012931"/>
<dbReference type="PANTHER" id="PTHR13097:SF7">
    <property type="entry name" value="GENERAL TRANSCRIPTION FACTOR IIE SUBUNIT 1"/>
    <property type="match status" value="1"/>
</dbReference>
<dbReference type="GO" id="GO:0006367">
    <property type="term" value="P:transcription initiation at RNA polymerase II promoter"/>
    <property type="evidence" value="ECO:0007669"/>
    <property type="project" value="InterPro"/>
</dbReference>
<protein>
    <submittedName>
        <fullName evidence="2">General transcription factor IIE subunit 1-like protein</fullName>
    </submittedName>
</protein>
<organism evidence="2 3">
    <name type="scientific">Leptotrombidium deliense</name>
    <dbReference type="NCBI Taxonomy" id="299467"/>
    <lineage>
        <taxon>Eukaryota</taxon>
        <taxon>Metazoa</taxon>
        <taxon>Ecdysozoa</taxon>
        <taxon>Arthropoda</taxon>
        <taxon>Chelicerata</taxon>
        <taxon>Arachnida</taxon>
        <taxon>Acari</taxon>
        <taxon>Acariformes</taxon>
        <taxon>Trombidiformes</taxon>
        <taxon>Prostigmata</taxon>
        <taxon>Anystina</taxon>
        <taxon>Parasitengona</taxon>
        <taxon>Trombiculoidea</taxon>
        <taxon>Trombiculidae</taxon>
        <taxon>Leptotrombidium</taxon>
    </lineage>
</organism>
<accession>A0A443RVN5</accession>
<dbReference type="Gene3D" id="3.30.40.10">
    <property type="entry name" value="Zinc/RING finger domain, C3HC4 (zinc finger)"/>
    <property type="match status" value="1"/>
</dbReference>
<reference evidence="2 3" key="1">
    <citation type="journal article" date="2018" name="Gigascience">
        <title>Genomes of trombidid mites reveal novel predicted allergens and laterally-transferred genes associated with secondary metabolism.</title>
        <authorList>
            <person name="Dong X."/>
            <person name="Chaisiri K."/>
            <person name="Xia D."/>
            <person name="Armstrong S.D."/>
            <person name="Fang Y."/>
            <person name="Donnelly M.J."/>
            <person name="Kadowaki T."/>
            <person name="McGarry J.W."/>
            <person name="Darby A.C."/>
            <person name="Makepeace B.L."/>
        </authorList>
    </citation>
    <scope>NUCLEOTIDE SEQUENCE [LARGE SCALE GENOMIC DNA]</scope>
    <source>
        <strain evidence="2">UoL-UT</strain>
    </source>
</reference>
<feature type="domain" description="Transcription initiation factor IIE subunit alpha N-terminal" evidence="1">
    <location>
        <begin position="1"/>
        <end position="88"/>
    </location>
</feature>
<dbReference type="InterPro" id="IPR039997">
    <property type="entry name" value="TFE"/>
</dbReference>
<feature type="non-terminal residue" evidence="2">
    <location>
        <position position="88"/>
    </location>
</feature>
<dbReference type="Proteomes" id="UP000288716">
    <property type="component" value="Unassembled WGS sequence"/>
</dbReference>
<dbReference type="OrthoDB" id="361102at2759"/>
<dbReference type="EMBL" id="NCKV01030053">
    <property type="protein sequence ID" value="RWS19109.1"/>
    <property type="molecule type" value="Genomic_DNA"/>
</dbReference>
<dbReference type="SMART" id="SM00531">
    <property type="entry name" value="TFIIE"/>
    <property type="match status" value="1"/>
</dbReference>
<dbReference type="Pfam" id="PF02002">
    <property type="entry name" value="TFIIE_alpha"/>
    <property type="match status" value="1"/>
</dbReference>
<name>A0A443RVN5_9ACAR</name>
<dbReference type="InterPro" id="IPR002853">
    <property type="entry name" value="TFIIE_asu"/>
</dbReference>
<evidence type="ECO:0000259" key="1">
    <source>
        <dbReference type="SMART" id="SM00531"/>
    </source>
</evidence>
<keyword evidence="3" id="KW-1185">Reference proteome</keyword>
<dbReference type="InterPro" id="IPR013083">
    <property type="entry name" value="Znf_RING/FYVE/PHD"/>
</dbReference>
<evidence type="ECO:0000313" key="2">
    <source>
        <dbReference type="EMBL" id="RWS19109.1"/>
    </source>
</evidence>
<dbReference type="SUPFAM" id="SSF57783">
    <property type="entry name" value="Zinc beta-ribbon"/>
    <property type="match status" value="1"/>
</dbReference>
<dbReference type="AlphaFoldDB" id="A0A443RVN5"/>